<name>A0A916RUS2_9HYPH</name>
<dbReference type="AlphaFoldDB" id="A0A916RUS2"/>
<evidence type="ECO:0000259" key="1">
    <source>
        <dbReference type="Pfam" id="PF00675"/>
    </source>
</evidence>
<protein>
    <submittedName>
        <fullName evidence="3">Peptidase M16</fullName>
    </submittedName>
</protein>
<dbReference type="Gene3D" id="3.30.830.10">
    <property type="entry name" value="Metalloenzyme, LuxS/M16 peptidase-like"/>
    <property type="match status" value="2"/>
</dbReference>
<organism evidence="3 4">
    <name type="scientific">Nitratireductor aestuarii</name>
    <dbReference type="NCBI Taxonomy" id="1735103"/>
    <lineage>
        <taxon>Bacteria</taxon>
        <taxon>Pseudomonadati</taxon>
        <taxon>Pseudomonadota</taxon>
        <taxon>Alphaproteobacteria</taxon>
        <taxon>Hyphomicrobiales</taxon>
        <taxon>Phyllobacteriaceae</taxon>
        <taxon>Nitratireductor</taxon>
    </lineage>
</organism>
<sequence length="439" mass="47364">MTIQMNLLRLGFRTLVAGGFAVMLLVPAAQAIEIEEVVSPKGIKAWLMNDPSDQMISISFSFEGGDLQDPAGKEGLTPLMIDLMDKGAGDLDREAFATRLYKTGTGFSLRSSSDLVSGSIKLLPGEEQEPLELLALALKAPRFDQDAIDQAKGVVYAALEDKKNDPDSLGWEKFGKAFYGEHPLGSITTAETIKAITRDDLIERHKALLARSNLTVGVAGTISKEELSKVLDDVFGDLPEKAGVEPVAPPEPKFGVTVHQAYNRPQTSIALVYPGIPNSSQDLYTSNVLVNLMGGGMTSRLFMELREKRGLTYGAGASSALSRDWGLVYVSTSTRAASANEALEVARDVVKQIAEGDISQKEVDAAKSYMKGAVIMDSLGTTSQIARTLVNLQRLNRPIDYLDKLEKLYEAVTLEDVKKLAAKLLSQEPAVLIVGQGDS</sequence>
<dbReference type="EMBL" id="BMIF01000008">
    <property type="protein sequence ID" value="GGA71466.1"/>
    <property type="molecule type" value="Genomic_DNA"/>
</dbReference>
<dbReference type="InterPro" id="IPR011765">
    <property type="entry name" value="Pept_M16_N"/>
</dbReference>
<dbReference type="PANTHER" id="PTHR11851">
    <property type="entry name" value="METALLOPROTEASE"/>
    <property type="match status" value="1"/>
</dbReference>
<reference evidence="3" key="1">
    <citation type="journal article" date="2014" name="Int. J. Syst. Evol. Microbiol.">
        <title>Complete genome sequence of Corynebacterium casei LMG S-19264T (=DSM 44701T), isolated from a smear-ripened cheese.</title>
        <authorList>
            <consortium name="US DOE Joint Genome Institute (JGI-PGF)"/>
            <person name="Walter F."/>
            <person name="Albersmeier A."/>
            <person name="Kalinowski J."/>
            <person name="Ruckert C."/>
        </authorList>
    </citation>
    <scope>NUCLEOTIDE SEQUENCE</scope>
    <source>
        <strain evidence="3">CGMCC 1.15320</strain>
    </source>
</reference>
<evidence type="ECO:0000313" key="3">
    <source>
        <dbReference type="EMBL" id="GGA71466.1"/>
    </source>
</evidence>
<dbReference type="InterPro" id="IPR007863">
    <property type="entry name" value="Peptidase_M16_C"/>
</dbReference>
<reference evidence="3" key="2">
    <citation type="submission" date="2020-09" db="EMBL/GenBank/DDBJ databases">
        <authorList>
            <person name="Sun Q."/>
            <person name="Zhou Y."/>
        </authorList>
    </citation>
    <scope>NUCLEOTIDE SEQUENCE</scope>
    <source>
        <strain evidence="3">CGMCC 1.15320</strain>
    </source>
</reference>
<proteinExistence type="predicted"/>
<comment type="caution">
    <text evidence="3">The sequence shown here is derived from an EMBL/GenBank/DDBJ whole genome shotgun (WGS) entry which is preliminary data.</text>
</comment>
<dbReference type="PANTHER" id="PTHR11851:SF224">
    <property type="entry name" value="PROCESSING PROTEASE"/>
    <property type="match status" value="1"/>
</dbReference>
<dbReference type="SUPFAM" id="SSF63411">
    <property type="entry name" value="LuxS/MPP-like metallohydrolase"/>
    <property type="match status" value="2"/>
</dbReference>
<feature type="domain" description="Peptidase M16 C-terminal" evidence="2">
    <location>
        <begin position="196"/>
        <end position="368"/>
    </location>
</feature>
<dbReference type="InterPro" id="IPR011249">
    <property type="entry name" value="Metalloenz_LuxS/M16"/>
</dbReference>
<dbReference type="GO" id="GO:0046872">
    <property type="term" value="F:metal ion binding"/>
    <property type="evidence" value="ECO:0007669"/>
    <property type="project" value="InterPro"/>
</dbReference>
<dbReference type="RefSeq" id="WP_188721574.1">
    <property type="nucleotide sequence ID" value="NZ_BMIF01000008.1"/>
</dbReference>
<keyword evidence="4" id="KW-1185">Reference proteome</keyword>
<feature type="domain" description="Peptidase M16 N-terminal" evidence="1">
    <location>
        <begin position="47"/>
        <end position="188"/>
    </location>
</feature>
<evidence type="ECO:0000313" key="4">
    <source>
        <dbReference type="Proteomes" id="UP000636264"/>
    </source>
</evidence>
<gene>
    <name evidence="3" type="ORF">GCM10011385_26620</name>
</gene>
<dbReference type="Proteomes" id="UP000636264">
    <property type="component" value="Unassembled WGS sequence"/>
</dbReference>
<accession>A0A916RUS2</accession>
<dbReference type="Pfam" id="PF00675">
    <property type="entry name" value="Peptidase_M16"/>
    <property type="match status" value="1"/>
</dbReference>
<dbReference type="Pfam" id="PF05193">
    <property type="entry name" value="Peptidase_M16_C"/>
    <property type="match status" value="1"/>
</dbReference>
<evidence type="ECO:0000259" key="2">
    <source>
        <dbReference type="Pfam" id="PF05193"/>
    </source>
</evidence>
<dbReference type="InterPro" id="IPR050361">
    <property type="entry name" value="MPP/UQCRC_Complex"/>
</dbReference>